<evidence type="ECO:0000259" key="2">
    <source>
        <dbReference type="Pfam" id="PF02698"/>
    </source>
</evidence>
<feature type="chain" id="PRO_5014929733" description="DUF218 domain-containing protein" evidence="1">
    <location>
        <begin position="22"/>
        <end position="390"/>
    </location>
</feature>
<dbReference type="GO" id="GO:0005886">
    <property type="term" value="C:plasma membrane"/>
    <property type="evidence" value="ECO:0007669"/>
    <property type="project" value="TreeGrafter"/>
</dbReference>
<name>A0A2N1J8N3_9BASI</name>
<keyword evidence="1" id="KW-0732">Signal</keyword>
<evidence type="ECO:0000313" key="3">
    <source>
        <dbReference type="EMBL" id="PKI82896.1"/>
    </source>
</evidence>
<keyword evidence="4" id="KW-1185">Reference proteome</keyword>
<sequence>MLLVRWAAIVFICIANVWVRSYHWDNDHVLPSTNSSVPHVETRLLSRLYPEWHTFWKKCGEQWPVAARDAIDKVVSLRTKRLEDASYCILMPRCIVDAMKLSQAEKQLLHQALVAASSPQSLLRMWPRYVKAMNYILDVYGNGVHPKEAEDAMMYDPTRTEYLTYVGSLAAHVNGSNAPWDVMRFGVNLLDANMRDNAAQYFDIWEKENRRALERATMLDWDKYEYGCVVVPGMGTIHLDEKLSPMSKLRLRYAITAFHSGQAPFLVVSGGAVHPKLTRNTEAYEMRAWLLEEHGIPEEYIVMEPYARHTTTNLRNAGRVMNVLGQPHKKMLIVTDEMQLSYIMFGVGDAGERDLGYSLGTIGPREGAHGVQFTPSAFVEMVDPTDPLDP</sequence>
<dbReference type="AlphaFoldDB" id="A0A2N1J8N3"/>
<dbReference type="EMBL" id="KZ454993">
    <property type="protein sequence ID" value="PKI82896.1"/>
    <property type="molecule type" value="Genomic_DNA"/>
</dbReference>
<dbReference type="CDD" id="cd06259">
    <property type="entry name" value="YdcF-like"/>
    <property type="match status" value="1"/>
</dbReference>
<organism evidence="3 4">
    <name type="scientific">Malassezia vespertilionis</name>
    <dbReference type="NCBI Taxonomy" id="2020962"/>
    <lineage>
        <taxon>Eukaryota</taxon>
        <taxon>Fungi</taxon>
        <taxon>Dikarya</taxon>
        <taxon>Basidiomycota</taxon>
        <taxon>Ustilaginomycotina</taxon>
        <taxon>Malasseziomycetes</taxon>
        <taxon>Malasseziales</taxon>
        <taxon>Malasseziaceae</taxon>
        <taxon>Malassezia</taxon>
    </lineage>
</organism>
<feature type="domain" description="DUF218" evidence="2">
    <location>
        <begin position="229"/>
        <end position="342"/>
    </location>
</feature>
<dbReference type="PANTHER" id="PTHR30336:SF20">
    <property type="entry name" value="DUF218 DOMAIN-CONTAINING PROTEIN"/>
    <property type="match status" value="1"/>
</dbReference>
<dbReference type="InterPro" id="IPR003848">
    <property type="entry name" value="DUF218"/>
</dbReference>
<dbReference type="Gene3D" id="3.40.50.620">
    <property type="entry name" value="HUPs"/>
    <property type="match status" value="1"/>
</dbReference>
<evidence type="ECO:0000256" key="1">
    <source>
        <dbReference type="SAM" id="SignalP"/>
    </source>
</evidence>
<dbReference type="Proteomes" id="UP000232875">
    <property type="component" value="Unassembled WGS sequence"/>
</dbReference>
<dbReference type="OrthoDB" id="3350312at2759"/>
<dbReference type="InterPro" id="IPR051599">
    <property type="entry name" value="Cell_Envelope_Assoc"/>
</dbReference>
<dbReference type="PANTHER" id="PTHR30336">
    <property type="entry name" value="INNER MEMBRANE PROTEIN, PROBABLE PERMEASE"/>
    <property type="match status" value="1"/>
</dbReference>
<dbReference type="Pfam" id="PF02698">
    <property type="entry name" value="DUF218"/>
    <property type="match status" value="1"/>
</dbReference>
<dbReference type="InterPro" id="IPR014729">
    <property type="entry name" value="Rossmann-like_a/b/a_fold"/>
</dbReference>
<reference evidence="3 4" key="1">
    <citation type="submission" date="2017-10" db="EMBL/GenBank/DDBJ databases">
        <title>A novel species of cold-tolerant Malassezia isolated from bats.</title>
        <authorList>
            <person name="Lorch J.M."/>
            <person name="Palmer J.M."/>
            <person name="Vanderwolf K.J."/>
            <person name="Schmidt K.Z."/>
            <person name="Verant M.L."/>
            <person name="Weller T.J."/>
            <person name="Blehert D.S."/>
        </authorList>
    </citation>
    <scope>NUCLEOTIDE SEQUENCE [LARGE SCALE GENOMIC DNA]</scope>
    <source>
        <strain evidence="3 4">NWHC:44797-103</strain>
    </source>
</reference>
<accession>A0A2N1J8N3</accession>
<protein>
    <recommendedName>
        <fullName evidence="2">DUF218 domain-containing protein</fullName>
    </recommendedName>
</protein>
<proteinExistence type="predicted"/>
<gene>
    <name evidence="3" type="ORF">MVES_003329</name>
</gene>
<feature type="signal peptide" evidence="1">
    <location>
        <begin position="1"/>
        <end position="21"/>
    </location>
</feature>
<evidence type="ECO:0000313" key="4">
    <source>
        <dbReference type="Proteomes" id="UP000232875"/>
    </source>
</evidence>